<sequence length="102" mass="11641">MSGEETDEGAEEEAEGKLPAVKERDTRVLAYLPDDISQRWGVAKATIQLEWNQNGDGSNLEKLRHIYPILMIEGIEDAMELSAEEIGEYKREIEQYDRQDGK</sequence>
<reference evidence="4 5" key="2">
    <citation type="journal article" date="2013" name="PLoS ONE">
        <title>INDIGO - INtegrated Data Warehouse of MIcrobial GenOmes with Examples from the Red Sea Extremophiles.</title>
        <authorList>
            <person name="Alam I."/>
            <person name="Antunes A."/>
            <person name="Kamau A.A."/>
            <person name="Ba Alawi W."/>
            <person name="Kalkatawi M."/>
            <person name="Stingl U."/>
            <person name="Bajic V.B."/>
        </authorList>
    </citation>
    <scope>NUCLEOTIDE SEQUENCE [LARGE SCALE GENOMIC DNA]</scope>
    <source>
        <strain evidence="4 5">SARL4B</strain>
    </source>
</reference>
<dbReference type="RefSeq" id="WP_008526944.1">
    <property type="nucleotide sequence ID" value="NZ_AFNT02000003.1"/>
</dbReference>
<dbReference type="Proteomes" id="UP000003861">
    <property type="component" value="Unassembled WGS sequence"/>
</dbReference>
<dbReference type="EMBL" id="AFNT02000003">
    <property type="protein sequence ID" value="ERJ07396.1"/>
    <property type="molecule type" value="Genomic_DNA"/>
</dbReference>
<accession>F7PMJ6</accession>
<name>F7PMJ6_9EURY</name>
<comment type="caution">
    <text evidence="4">The sequence shown here is derived from an EMBL/GenBank/DDBJ whole genome shotgun (WGS) entry which is preliminary data.</text>
</comment>
<evidence type="ECO:0000313" key="5">
    <source>
        <dbReference type="Proteomes" id="UP000003861"/>
    </source>
</evidence>
<evidence type="ECO:0000256" key="1">
    <source>
        <dbReference type="SAM" id="Coils"/>
    </source>
</evidence>
<reference evidence="4 5" key="1">
    <citation type="journal article" date="2011" name="J. Bacteriol.">
        <title>Genome sequence of Halorhabdus tiamatea, the first archaeon isolated from a deep-sea anoxic brine lake.</title>
        <authorList>
            <person name="Antunes A."/>
            <person name="Alam I."/>
            <person name="Bajic V.B."/>
            <person name="Stingl U."/>
        </authorList>
    </citation>
    <scope>NUCLEOTIDE SEQUENCE [LARGE SCALE GENOMIC DNA]</scope>
    <source>
        <strain evidence="4 5">SARL4B</strain>
    </source>
</reference>
<dbReference type="Pfam" id="PF26492">
    <property type="entry name" value="DUF8160"/>
    <property type="match status" value="1"/>
</dbReference>
<feature type="domain" description="DUF8160" evidence="3">
    <location>
        <begin position="5"/>
        <end position="94"/>
    </location>
</feature>
<proteinExistence type="predicted"/>
<feature type="region of interest" description="Disordered" evidence="2">
    <location>
        <begin position="1"/>
        <end position="21"/>
    </location>
</feature>
<dbReference type="InterPro" id="IPR058474">
    <property type="entry name" value="DUF8160"/>
</dbReference>
<dbReference type="AlphaFoldDB" id="F7PMJ6"/>
<gene>
    <name evidence="4" type="ORF">HLRTI_000438</name>
</gene>
<protein>
    <recommendedName>
        <fullName evidence="3">DUF8160 domain-containing protein</fullName>
    </recommendedName>
</protein>
<feature type="coiled-coil region" evidence="1">
    <location>
        <begin position="72"/>
        <end position="99"/>
    </location>
</feature>
<evidence type="ECO:0000256" key="2">
    <source>
        <dbReference type="SAM" id="MobiDB-lite"/>
    </source>
</evidence>
<evidence type="ECO:0000313" key="4">
    <source>
        <dbReference type="EMBL" id="ERJ07396.1"/>
    </source>
</evidence>
<keyword evidence="1" id="KW-0175">Coiled coil</keyword>
<organism evidence="4 5">
    <name type="scientific">Halorhabdus tiamatea SARL4B</name>
    <dbReference type="NCBI Taxonomy" id="1033806"/>
    <lineage>
        <taxon>Archaea</taxon>
        <taxon>Methanobacteriati</taxon>
        <taxon>Methanobacteriota</taxon>
        <taxon>Stenosarchaea group</taxon>
        <taxon>Halobacteria</taxon>
        <taxon>Halobacteriales</taxon>
        <taxon>Haloarculaceae</taxon>
        <taxon>Halorhabdus</taxon>
    </lineage>
</organism>
<feature type="compositionally biased region" description="Acidic residues" evidence="2">
    <location>
        <begin position="1"/>
        <end position="14"/>
    </location>
</feature>
<evidence type="ECO:0000259" key="3">
    <source>
        <dbReference type="Pfam" id="PF26492"/>
    </source>
</evidence>